<keyword evidence="1" id="KW-0812">Transmembrane</keyword>
<keyword evidence="1" id="KW-1133">Transmembrane helix</keyword>
<dbReference type="Proteomes" id="UP000279833">
    <property type="component" value="Unassembled WGS sequence"/>
</dbReference>
<name>A0A183JMA0_9TREM</name>
<protein>
    <submittedName>
        <fullName evidence="2 4">Uncharacterized protein</fullName>
    </submittedName>
</protein>
<keyword evidence="1" id="KW-0472">Membrane</keyword>
<evidence type="ECO:0000256" key="1">
    <source>
        <dbReference type="SAM" id="Phobius"/>
    </source>
</evidence>
<evidence type="ECO:0000313" key="3">
    <source>
        <dbReference type="Proteomes" id="UP000279833"/>
    </source>
</evidence>
<accession>A0A183JMA0</accession>
<dbReference type="WBParaSite" id="SCUD_0000383201-mRNA-1">
    <property type="protein sequence ID" value="SCUD_0000383201-mRNA-1"/>
    <property type="gene ID" value="SCUD_0000383201"/>
</dbReference>
<dbReference type="AlphaFoldDB" id="A0A183JMA0"/>
<gene>
    <name evidence="2" type="ORF">SCUD_LOCUS3832</name>
</gene>
<proteinExistence type="predicted"/>
<reference evidence="2 3" key="2">
    <citation type="submission" date="2018-11" db="EMBL/GenBank/DDBJ databases">
        <authorList>
            <consortium name="Pathogen Informatics"/>
        </authorList>
    </citation>
    <scope>NUCLEOTIDE SEQUENCE [LARGE SCALE GENOMIC DNA]</scope>
    <source>
        <strain evidence="2">Dakar</strain>
        <strain evidence="3">Dakar, Senegal</strain>
    </source>
</reference>
<evidence type="ECO:0000313" key="2">
    <source>
        <dbReference type="EMBL" id="VDO84747.1"/>
    </source>
</evidence>
<evidence type="ECO:0000313" key="4">
    <source>
        <dbReference type="WBParaSite" id="SCUD_0000383201-mRNA-1"/>
    </source>
</evidence>
<sequence>LHDASQSWNPNIFIAAEYSQEAFVGSYVEIILNMPTTEIKKRFKRKTFNKSNGVTNQTHQIQNDKLIHSEKLNTNSLPEILVYGRQLIRNQKYKVSLLLLLFELLVHIMINYNHYKILY</sequence>
<reference evidence="4" key="1">
    <citation type="submission" date="2016-06" db="UniProtKB">
        <authorList>
            <consortium name="WormBaseParasite"/>
        </authorList>
    </citation>
    <scope>IDENTIFICATION</scope>
</reference>
<dbReference type="STRING" id="6186.A0A183JMA0"/>
<organism evidence="4">
    <name type="scientific">Schistosoma curassoni</name>
    <dbReference type="NCBI Taxonomy" id="6186"/>
    <lineage>
        <taxon>Eukaryota</taxon>
        <taxon>Metazoa</taxon>
        <taxon>Spiralia</taxon>
        <taxon>Lophotrochozoa</taxon>
        <taxon>Platyhelminthes</taxon>
        <taxon>Trematoda</taxon>
        <taxon>Digenea</taxon>
        <taxon>Strigeidida</taxon>
        <taxon>Schistosomatoidea</taxon>
        <taxon>Schistosomatidae</taxon>
        <taxon>Schistosoma</taxon>
    </lineage>
</organism>
<feature type="transmembrane region" description="Helical" evidence="1">
    <location>
        <begin position="95"/>
        <end position="115"/>
    </location>
</feature>
<keyword evidence="3" id="KW-1185">Reference proteome</keyword>
<dbReference type="EMBL" id="UZAK01004568">
    <property type="protein sequence ID" value="VDO84747.1"/>
    <property type="molecule type" value="Genomic_DNA"/>
</dbReference>